<dbReference type="PANTHER" id="PTHR37159">
    <property type="entry name" value="GH11867P"/>
    <property type="match status" value="1"/>
</dbReference>
<protein>
    <recommendedName>
        <fullName evidence="3">ER-bound oxygenase mpaB/mpaB'/Rubber oxygenase catalytic domain-containing protein</fullName>
    </recommendedName>
</protein>
<reference evidence="1 2" key="1">
    <citation type="submission" date="2015-12" db="EMBL/GenBank/DDBJ databases">
        <title>The genome of Folsomia candida.</title>
        <authorList>
            <person name="Faddeeva A."/>
            <person name="Derks M.F."/>
            <person name="Anvar Y."/>
            <person name="Smit S."/>
            <person name="Van Straalen N."/>
            <person name="Roelofs D."/>
        </authorList>
    </citation>
    <scope>NUCLEOTIDE SEQUENCE [LARGE SCALE GENOMIC DNA]</scope>
    <source>
        <strain evidence="1 2">VU population</strain>
        <tissue evidence="1">Whole body</tissue>
    </source>
</reference>
<gene>
    <name evidence="1" type="ORF">Fcan01_00712</name>
</gene>
<evidence type="ECO:0000313" key="2">
    <source>
        <dbReference type="Proteomes" id="UP000198287"/>
    </source>
</evidence>
<name>A0A226EWS6_FOLCA</name>
<evidence type="ECO:0000313" key="1">
    <source>
        <dbReference type="EMBL" id="OXA62063.1"/>
    </source>
</evidence>
<dbReference type="EMBL" id="LNIX01000001">
    <property type="protein sequence ID" value="OXA62063.1"/>
    <property type="molecule type" value="Genomic_DNA"/>
</dbReference>
<sequence>MVNHRILFKFRISLPRLPRCVTNVGKFWDGVHIQQRTQTNDTDIFPPWMNATLALEGQKLALGHVDGIVKAYLEGILIALTHPQIRDALLFSGNSDTPSKSGRRYAATIVQIALWFRRDLNHAQLDSNWVVESVRKVRQIHDHVSLRIRKALNDGTYHGRVRQKGDKLINTELWRAFQLDLEESHIPRSDRSYYPNENIFETEFKNAHPFNQLTLAVTQWTFLGSVAMDPESVNVYNATEEGLMAFICGPFWATRWESGTNLIWD</sequence>
<dbReference type="AlphaFoldDB" id="A0A226EWS6"/>
<keyword evidence="2" id="KW-1185">Reference proteome</keyword>
<dbReference type="Proteomes" id="UP000198287">
    <property type="component" value="Unassembled WGS sequence"/>
</dbReference>
<accession>A0A226EWS6</accession>
<comment type="caution">
    <text evidence="1">The sequence shown here is derived from an EMBL/GenBank/DDBJ whole genome shotgun (WGS) entry which is preliminary data.</text>
</comment>
<dbReference type="PANTHER" id="PTHR37159:SF1">
    <property type="entry name" value="GH11867P"/>
    <property type="match status" value="1"/>
</dbReference>
<dbReference type="OrthoDB" id="6361347at2759"/>
<proteinExistence type="predicted"/>
<organism evidence="1 2">
    <name type="scientific">Folsomia candida</name>
    <name type="common">Springtail</name>
    <dbReference type="NCBI Taxonomy" id="158441"/>
    <lineage>
        <taxon>Eukaryota</taxon>
        <taxon>Metazoa</taxon>
        <taxon>Ecdysozoa</taxon>
        <taxon>Arthropoda</taxon>
        <taxon>Hexapoda</taxon>
        <taxon>Collembola</taxon>
        <taxon>Entomobryomorpha</taxon>
        <taxon>Isotomoidea</taxon>
        <taxon>Isotomidae</taxon>
        <taxon>Proisotominae</taxon>
        <taxon>Folsomia</taxon>
    </lineage>
</organism>
<evidence type="ECO:0008006" key="3">
    <source>
        <dbReference type="Google" id="ProtNLM"/>
    </source>
</evidence>